<dbReference type="InterPro" id="IPR029069">
    <property type="entry name" value="HotDog_dom_sf"/>
</dbReference>
<evidence type="ECO:0000313" key="6">
    <source>
        <dbReference type="Proteomes" id="UP000078343"/>
    </source>
</evidence>
<dbReference type="GeneID" id="30016258"/>
<comment type="similarity">
    <text evidence="1">Belongs to the C/M/P thioester hydrolase family.</text>
</comment>
<dbReference type="AlphaFoldDB" id="A0A178Z2I5"/>
<dbReference type="SUPFAM" id="SSF54637">
    <property type="entry name" value="Thioesterase/thiol ester dehydrase-isomerase"/>
    <property type="match status" value="2"/>
</dbReference>
<dbReference type="GO" id="GO:0006637">
    <property type="term" value="P:acyl-CoA metabolic process"/>
    <property type="evidence" value="ECO:0007669"/>
    <property type="project" value="InterPro"/>
</dbReference>
<dbReference type="CDD" id="cd03445">
    <property type="entry name" value="Thioesterase_II_repeat2"/>
    <property type="match status" value="1"/>
</dbReference>
<dbReference type="Pfam" id="PF13622">
    <property type="entry name" value="4HBT_3"/>
    <property type="match status" value="1"/>
</dbReference>
<sequence>MSEVATCLEMQSTVPRRANIDEITEVIPALEGASDIFTNAYPNWQARAARGIFGGTLVAQALSAAHATVPPDFIIHSMHCHFILAAVAHSPMFYHVERIRDGKSFITRTVQVRQRGKCVFTATLSFTRERRGSSQNVEHVSLMPTEATIPMPGVTTYPAFPERESQPFESTLFTVTPASSPPEKRMRLWLRAINPNRDCGPSQQPAKRSSSDAVQQLQAQLSALAFMTDGYFIDAIVRVHGLAPSEDYTKVKDGVSLANENRVQMMVSLSHTIYFHNPHAVCADEWMLIDVDSPWAGDERGLAVQRIWSKSGVLLATCFQEGLIRLNQDSGPRL</sequence>
<evidence type="ECO:0000259" key="4">
    <source>
        <dbReference type="Pfam" id="PF20789"/>
    </source>
</evidence>
<dbReference type="InterPro" id="IPR003703">
    <property type="entry name" value="Acyl_CoA_thio"/>
</dbReference>
<dbReference type="GO" id="GO:0005782">
    <property type="term" value="C:peroxisomal matrix"/>
    <property type="evidence" value="ECO:0007669"/>
    <property type="project" value="UniProtKB-SubCell"/>
</dbReference>
<evidence type="ECO:0000259" key="3">
    <source>
        <dbReference type="Pfam" id="PF13622"/>
    </source>
</evidence>
<dbReference type="Pfam" id="PF20789">
    <property type="entry name" value="4HBT_3C"/>
    <property type="match status" value="1"/>
</dbReference>
<dbReference type="InterPro" id="IPR049450">
    <property type="entry name" value="ACOT8-like_C"/>
</dbReference>
<dbReference type="GO" id="GO:0009062">
    <property type="term" value="P:fatty acid catabolic process"/>
    <property type="evidence" value="ECO:0007669"/>
    <property type="project" value="TreeGrafter"/>
</dbReference>
<reference evidence="5 6" key="1">
    <citation type="submission" date="2016-04" db="EMBL/GenBank/DDBJ databases">
        <title>Draft genome of Fonsecaea erecta CBS 125763.</title>
        <authorList>
            <person name="Weiss V.A."/>
            <person name="Vicente V.A."/>
            <person name="Raittz R.T."/>
            <person name="Moreno L.F."/>
            <person name="De Souza E.M."/>
            <person name="Pedrosa F.O."/>
            <person name="Steffens M.B."/>
            <person name="Faoro H."/>
            <person name="Tadra-Sfeir M.Z."/>
            <person name="Najafzadeh M.J."/>
            <person name="Felipe M.S."/>
            <person name="Teixeira M."/>
            <person name="Sun J."/>
            <person name="Xi L."/>
            <person name="Gomes R."/>
            <person name="De Azevedo C.M."/>
            <person name="Salgado C.G."/>
            <person name="Da Silva M.B."/>
            <person name="Nascimento M.F."/>
            <person name="Queiroz-Telles F."/>
            <person name="Attili D.S."/>
            <person name="Gorbushina A."/>
        </authorList>
    </citation>
    <scope>NUCLEOTIDE SEQUENCE [LARGE SCALE GENOMIC DNA]</scope>
    <source>
        <strain evidence="5 6">CBS 125763</strain>
    </source>
</reference>
<dbReference type="PANTHER" id="PTHR11066">
    <property type="entry name" value="ACYL-COA THIOESTERASE"/>
    <property type="match status" value="1"/>
</dbReference>
<evidence type="ECO:0000256" key="2">
    <source>
        <dbReference type="ARBA" id="ARBA00022801"/>
    </source>
</evidence>
<organism evidence="5 6">
    <name type="scientific">Fonsecaea erecta</name>
    <dbReference type="NCBI Taxonomy" id="1367422"/>
    <lineage>
        <taxon>Eukaryota</taxon>
        <taxon>Fungi</taxon>
        <taxon>Dikarya</taxon>
        <taxon>Ascomycota</taxon>
        <taxon>Pezizomycotina</taxon>
        <taxon>Eurotiomycetes</taxon>
        <taxon>Chaetothyriomycetidae</taxon>
        <taxon>Chaetothyriales</taxon>
        <taxon>Herpotrichiellaceae</taxon>
        <taxon>Fonsecaea</taxon>
    </lineage>
</organism>
<gene>
    <name evidence="5" type="ORF">AYL99_12093</name>
</gene>
<dbReference type="PANTHER" id="PTHR11066:SF34">
    <property type="entry name" value="ACYL-COENZYME A THIOESTERASE 8"/>
    <property type="match status" value="1"/>
</dbReference>
<dbReference type="CDD" id="cd03444">
    <property type="entry name" value="Thioesterase_II_repeat1"/>
    <property type="match status" value="1"/>
</dbReference>
<evidence type="ECO:0000256" key="1">
    <source>
        <dbReference type="ARBA" id="ARBA00006538"/>
    </source>
</evidence>
<comment type="caution">
    <text evidence="5">The sequence shown here is derived from an EMBL/GenBank/DDBJ whole genome shotgun (WGS) entry which is preliminary data.</text>
</comment>
<name>A0A178Z2I5_9EURO</name>
<keyword evidence="6" id="KW-1185">Reference proteome</keyword>
<dbReference type="Gene3D" id="2.40.160.210">
    <property type="entry name" value="Acyl-CoA thioesterase, double hotdog domain"/>
    <property type="match status" value="1"/>
</dbReference>
<dbReference type="EMBL" id="LVYI01000035">
    <property type="protein sequence ID" value="OAP53721.1"/>
    <property type="molecule type" value="Genomic_DNA"/>
</dbReference>
<evidence type="ECO:0000313" key="5">
    <source>
        <dbReference type="EMBL" id="OAP53721.1"/>
    </source>
</evidence>
<accession>A0A178Z2I5</accession>
<proteinExistence type="inferred from homology"/>
<dbReference type="STRING" id="1367422.A0A178Z2I5"/>
<feature type="domain" description="Acyl-CoA thioesterase-like N-terminal HotDog" evidence="3">
    <location>
        <begin position="44"/>
        <end position="127"/>
    </location>
</feature>
<protein>
    <submittedName>
        <fullName evidence="5">Acyl-CoA thioesterase II</fullName>
    </submittedName>
</protein>
<dbReference type="InterPro" id="IPR042171">
    <property type="entry name" value="Acyl-CoA_hotdog"/>
</dbReference>
<dbReference type="OrthoDB" id="68328at2759"/>
<keyword evidence="2" id="KW-0378">Hydrolase</keyword>
<dbReference type="InterPro" id="IPR049449">
    <property type="entry name" value="TesB_ACOT8-like_N"/>
</dbReference>
<dbReference type="Proteomes" id="UP000078343">
    <property type="component" value="Unassembled WGS sequence"/>
</dbReference>
<dbReference type="GO" id="GO:0047617">
    <property type="term" value="F:fatty acyl-CoA hydrolase activity"/>
    <property type="evidence" value="ECO:0007669"/>
    <property type="project" value="InterPro"/>
</dbReference>
<feature type="domain" description="Acyl-CoA thioesterase-like C-terminal" evidence="4">
    <location>
        <begin position="180"/>
        <end position="324"/>
    </location>
</feature>
<dbReference type="RefSeq" id="XP_018687088.1">
    <property type="nucleotide sequence ID" value="XM_018843574.1"/>
</dbReference>